<keyword evidence="2" id="KW-1185">Reference proteome</keyword>
<dbReference type="RefSeq" id="WP_167238510.1">
    <property type="nucleotide sequence ID" value="NZ_WHJF01000054.1"/>
</dbReference>
<evidence type="ECO:0000313" key="1">
    <source>
        <dbReference type="EMBL" id="NHZ64473.1"/>
    </source>
</evidence>
<sequence length="189" mass="21892">MASNAEMTQYYFDHDEGMNRDNCHPRYAKLAPDDFYYDGCNDFSPFGSDAGHDTLSALQDWYQHGGRNREIASFVRGLFEEWDYPVPDNIWRAEPAEIEPWLALEPVNECFLTDEWRVRVAAAFGQLRISGEIEPGMLDEALLALRCQCWYNERARVVNPEWEYADIEKEHLLAMQAVLEQVYAGAAKR</sequence>
<comment type="caution">
    <text evidence="1">The sequence shown here is derived from an EMBL/GenBank/DDBJ whole genome shotgun (WGS) entry which is preliminary data.</text>
</comment>
<gene>
    <name evidence="1" type="ORF">F1735_19570</name>
</gene>
<dbReference type="Proteomes" id="UP000610594">
    <property type="component" value="Unassembled WGS sequence"/>
</dbReference>
<accession>A0ABX0MWN2</accession>
<reference evidence="1 2" key="1">
    <citation type="submission" date="2019-10" db="EMBL/GenBank/DDBJ databases">
        <title>Taxonomy of Antarctic Massilia spp.: description of Massilia rubra sp. nov., Massilia aquatica sp. nov., Massilia mucilaginosa sp. nov., Massilia frigida sp. nov. isolated from streams, lakes and regoliths.</title>
        <authorList>
            <person name="Holochova P."/>
            <person name="Sedlacek I."/>
            <person name="Kralova S."/>
            <person name="Maslanova I."/>
            <person name="Busse H.-J."/>
            <person name="Stankova E."/>
            <person name="Vrbovska V."/>
            <person name="Kovarovic V."/>
            <person name="Bartak M."/>
            <person name="Svec P."/>
            <person name="Pantucek R."/>
        </authorList>
    </citation>
    <scope>NUCLEOTIDE SEQUENCE [LARGE SCALE GENOMIC DNA]</scope>
    <source>
        <strain evidence="1 2">CCM 8694</strain>
    </source>
</reference>
<organism evidence="1 2">
    <name type="scientific">Massilia genomosp. 1</name>
    <dbReference type="NCBI Taxonomy" id="2609280"/>
    <lineage>
        <taxon>Bacteria</taxon>
        <taxon>Pseudomonadati</taxon>
        <taxon>Pseudomonadota</taxon>
        <taxon>Betaproteobacteria</taxon>
        <taxon>Burkholderiales</taxon>
        <taxon>Oxalobacteraceae</taxon>
        <taxon>Telluria group</taxon>
        <taxon>Massilia</taxon>
    </lineage>
</organism>
<dbReference type="EMBL" id="WHJF01000054">
    <property type="protein sequence ID" value="NHZ64473.1"/>
    <property type="molecule type" value="Genomic_DNA"/>
</dbReference>
<protein>
    <submittedName>
        <fullName evidence="1">MolR family transcriptional regulator</fullName>
    </submittedName>
</protein>
<evidence type="ECO:0000313" key="2">
    <source>
        <dbReference type="Proteomes" id="UP000610594"/>
    </source>
</evidence>
<name>A0ABX0MWN2_9BURK</name>
<proteinExistence type="predicted"/>